<dbReference type="EMBL" id="ML992708">
    <property type="protein sequence ID" value="KAF2206956.1"/>
    <property type="molecule type" value="Genomic_DNA"/>
</dbReference>
<dbReference type="Proteomes" id="UP000799539">
    <property type="component" value="Unassembled WGS sequence"/>
</dbReference>
<proteinExistence type="predicted"/>
<dbReference type="AlphaFoldDB" id="A0A6A6EZS9"/>
<name>A0A6A6EZS9_9PEZI</name>
<evidence type="ECO:0000313" key="2">
    <source>
        <dbReference type="EMBL" id="KAF2206956.1"/>
    </source>
</evidence>
<feature type="non-terminal residue" evidence="2">
    <location>
        <position position="1"/>
    </location>
</feature>
<gene>
    <name evidence="2" type="ORF">CERZMDRAFT_52069</name>
</gene>
<sequence length="54" mass="6196">LQRENRLMVTAWYDLSNRLQNNGVSLGRRRQEPKSWIGKQRGMVGPGSTIAGRR</sequence>
<evidence type="ECO:0000313" key="3">
    <source>
        <dbReference type="Proteomes" id="UP000799539"/>
    </source>
</evidence>
<feature type="region of interest" description="Disordered" evidence="1">
    <location>
        <begin position="26"/>
        <end position="54"/>
    </location>
</feature>
<organism evidence="2 3">
    <name type="scientific">Cercospora zeae-maydis SCOH1-5</name>
    <dbReference type="NCBI Taxonomy" id="717836"/>
    <lineage>
        <taxon>Eukaryota</taxon>
        <taxon>Fungi</taxon>
        <taxon>Dikarya</taxon>
        <taxon>Ascomycota</taxon>
        <taxon>Pezizomycotina</taxon>
        <taxon>Dothideomycetes</taxon>
        <taxon>Dothideomycetidae</taxon>
        <taxon>Mycosphaerellales</taxon>
        <taxon>Mycosphaerellaceae</taxon>
        <taxon>Cercospora</taxon>
    </lineage>
</organism>
<dbReference type="OrthoDB" id="2129491at2759"/>
<evidence type="ECO:0000256" key="1">
    <source>
        <dbReference type="SAM" id="MobiDB-lite"/>
    </source>
</evidence>
<protein>
    <submittedName>
        <fullName evidence="2">Uncharacterized protein</fullName>
    </submittedName>
</protein>
<keyword evidence="3" id="KW-1185">Reference proteome</keyword>
<reference evidence="2" key="1">
    <citation type="journal article" date="2020" name="Stud. Mycol.">
        <title>101 Dothideomycetes genomes: a test case for predicting lifestyles and emergence of pathogens.</title>
        <authorList>
            <person name="Haridas S."/>
            <person name="Albert R."/>
            <person name="Binder M."/>
            <person name="Bloem J."/>
            <person name="Labutti K."/>
            <person name="Salamov A."/>
            <person name="Andreopoulos B."/>
            <person name="Baker S."/>
            <person name="Barry K."/>
            <person name="Bills G."/>
            <person name="Bluhm B."/>
            <person name="Cannon C."/>
            <person name="Castanera R."/>
            <person name="Culley D."/>
            <person name="Daum C."/>
            <person name="Ezra D."/>
            <person name="Gonzalez J."/>
            <person name="Henrissat B."/>
            <person name="Kuo A."/>
            <person name="Liang C."/>
            <person name="Lipzen A."/>
            <person name="Lutzoni F."/>
            <person name="Magnuson J."/>
            <person name="Mondo S."/>
            <person name="Nolan M."/>
            <person name="Ohm R."/>
            <person name="Pangilinan J."/>
            <person name="Park H.-J."/>
            <person name="Ramirez L."/>
            <person name="Alfaro M."/>
            <person name="Sun H."/>
            <person name="Tritt A."/>
            <person name="Yoshinaga Y."/>
            <person name="Zwiers L.-H."/>
            <person name="Turgeon B."/>
            <person name="Goodwin S."/>
            <person name="Spatafora J."/>
            <person name="Crous P."/>
            <person name="Grigoriev I."/>
        </authorList>
    </citation>
    <scope>NUCLEOTIDE SEQUENCE</scope>
    <source>
        <strain evidence="2">SCOH1-5</strain>
    </source>
</reference>
<accession>A0A6A6EZS9</accession>